<name>A0AAE8NJF7_BURCE</name>
<accession>A0AAE8NJF7</accession>
<evidence type="ECO:0000313" key="2">
    <source>
        <dbReference type="Proteomes" id="UP000250416"/>
    </source>
</evidence>
<dbReference type="EMBL" id="UARD01000039">
    <property type="protein sequence ID" value="SQA56997.1"/>
    <property type="molecule type" value="Genomic_DNA"/>
</dbReference>
<dbReference type="AlphaFoldDB" id="A0AAE8NJF7"/>
<evidence type="ECO:0000313" key="1">
    <source>
        <dbReference type="EMBL" id="SQA56997.1"/>
    </source>
</evidence>
<reference evidence="1 2" key="1">
    <citation type="submission" date="2018-06" db="EMBL/GenBank/DDBJ databases">
        <authorList>
            <consortium name="Pathogen Informatics"/>
            <person name="Doyle S."/>
        </authorList>
    </citation>
    <scope>NUCLEOTIDE SEQUENCE [LARGE SCALE GENOMIC DNA]</scope>
    <source>
        <strain evidence="1 2">NCTC10661</strain>
    </source>
</reference>
<sequence>MPEMMVWPDSSSVCTRNDGSSCARRFSARPIFSWSALVFGSTACEITGSGNTMRSSTIGFAGSHSVSPVVASFRPTAAAMSPARTSLISSRWFACICRIRPRRSFLPLVEFSSVSPELTTPEYTRKKISWPTNGSVMILNASDENFSSSDALRSASSPFSSSPLTGGMSTGDGRKSITASSIRCTPLFLNAVPHSIGWISHAIVRSRSALTMSASGRSPSSRYLFIRSSLASAATSTIFSRHSLQVSASSAGMST</sequence>
<gene>
    <name evidence="1" type="ORF">NCTC10661_05797</name>
</gene>
<organism evidence="1 2">
    <name type="scientific">Burkholderia cepacia</name>
    <name type="common">Pseudomonas cepacia</name>
    <dbReference type="NCBI Taxonomy" id="292"/>
    <lineage>
        <taxon>Bacteria</taxon>
        <taxon>Pseudomonadati</taxon>
        <taxon>Pseudomonadota</taxon>
        <taxon>Betaproteobacteria</taxon>
        <taxon>Burkholderiales</taxon>
        <taxon>Burkholderiaceae</taxon>
        <taxon>Burkholderia</taxon>
        <taxon>Burkholderia cepacia complex</taxon>
    </lineage>
</organism>
<dbReference type="Proteomes" id="UP000250416">
    <property type="component" value="Unassembled WGS sequence"/>
</dbReference>
<comment type="caution">
    <text evidence="1">The sequence shown here is derived from an EMBL/GenBank/DDBJ whole genome shotgun (WGS) entry which is preliminary data.</text>
</comment>
<proteinExistence type="predicted"/>
<protein>
    <submittedName>
        <fullName evidence="1">Uncharacterized protein</fullName>
    </submittedName>
</protein>